<dbReference type="Proteomes" id="UP001586593">
    <property type="component" value="Unassembled WGS sequence"/>
</dbReference>
<reference evidence="2 3" key="1">
    <citation type="journal article" date="2024" name="Commun. Biol.">
        <title>Comparative genomic analysis of thermophilic fungi reveals convergent evolutionary adaptations and gene losses.</title>
        <authorList>
            <person name="Steindorff A.S."/>
            <person name="Aguilar-Pontes M.V."/>
            <person name="Robinson A.J."/>
            <person name="Andreopoulos B."/>
            <person name="LaButti K."/>
            <person name="Kuo A."/>
            <person name="Mondo S."/>
            <person name="Riley R."/>
            <person name="Otillar R."/>
            <person name="Haridas S."/>
            <person name="Lipzen A."/>
            <person name="Grimwood J."/>
            <person name="Schmutz J."/>
            <person name="Clum A."/>
            <person name="Reid I.D."/>
            <person name="Moisan M.C."/>
            <person name="Butler G."/>
            <person name="Nguyen T.T.M."/>
            <person name="Dewar K."/>
            <person name="Conant G."/>
            <person name="Drula E."/>
            <person name="Henrissat B."/>
            <person name="Hansel C."/>
            <person name="Singer S."/>
            <person name="Hutchinson M.I."/>
            <person name="de Vries R.P."/>
            <person name="Natvig D.O."/>
            <person name="Powell A.J."/>
            <person name="Tsang A."/>
            <person name="Grigoriev I.V."/>
        </authorList>
    </citation>
    <scope>NUCLEOTIDE SEQUENCE [LARGE SCALE GENOMIC DNA]</scope>
    <source>
        <strain evidence="2 3">ATCC 24622</strain>
    </source>
</reference>
<organism evidence="2 3">
    <name type="scientific">Phialemonium thermophilum</name>
    <dbReference type="NCBI Taxonomy" id="223376"/>
    <lineage>
        <taxon>Eukaryota</taxon>
        <taxon>Fungi</taxon>
        <taxon>Dikarya</taxon>
        <taxon>Ascomycota</taxon>
        <taxon>Pezizomycotina</taxon>
        <taxon>Sordariomycetes</taxon>
        <taxon>Sordariomycetidae</taxon>
        <taxon>Cephalothecales</taxon>
        <taxon>Cephalothecaceae</taxon>
        <taxon>Phialemonium</taxon>
    </lineage>
</organism>
<proteinExistence type="predicted"/>
<name>A0ABR3VSV6_9PEZI</name>
<gene>
    <name evidence="2" type="ORF">VTK73DRAFT_2023</name>
</gene>
<evidence type="ECO:0000256" key="1">
    <source>
        <dbReference type="SAM" id="MobiDB-lite"/>
    </source>
</evidence>
<keyword evidence="3" id="KW-1185">Reference proteome</keyword>
<dbReference type="EMBL" id="JAZHXJ010001537">
    <property type="protein sequence ID" value="KAL1844687.1"/>
    <property type="molecule type" value="Genomic_DNA"/>
</dbReference>
<protein>
    <submittedName>
        <fullName evidence="2">Uncharacterized protein</fullName>
    </submittedName>
</protein>
<sequence length="174" mass="18821">MHVCWDVRRFCSRLQDLANFRRKEKKPVLVISAPFNFKKEGSILPGMSEDEVTLLREKAAASRIGVVEEHVAATDNATAHAASPQPMGLPTTVTAASALGSHSPFPAFSPSASRENLASRGPMARSSSLVMQRRTSQSAIASSITMDFYVPKTGGKERGMGWLMPEPQAGQAMF</sequence>
<comment type="caution">
    <text evidence="2">The sequence shown here is derived from an EMBL/GenBank/DDBJ whole genome shotgun (WGS) entry which is preliminary data.</text>
</comment>
<feature type="region of interest" description="Disordered" evidence="1">
    <location>
        <begin position="110"/>
        <end position="132"/>
    </location>
</feature>
<evidence type="ECO:0000313" key="2">
    <source>
        <dbReference type="EMBL" id="KAL1844687.1"/>
    </source>
</evidence>
<accession>A0ABR3VSV6</accession>
<evidence type="ECO:0000313" key="3">
    <source>
        <dbReference type="Proteomes" id="UP001586593"/>
    </source>
</evidence>